<protein>
    <submittedName>
        <fullName evidence="1">Uncharacterized protein</fullName>
    </submittedName>
</protein>
<dbReference type="EMBL" id="SJPU01000001">
    <property type="protein sequence ID" value="TWU19343.1"/>
    <property type="molecule type" value="Genomic_DNA"/>
</dbReference>
<dbReference type="Proteomes" id="UP000319908">
    <property type="component" value="Unassembled WGS sequence"/>
</dbReference>
<keyword evidence="2" id="KW-1185">Reference proteome</keyword>
<reference evidence="1 2" key="1">
    <citation type="journal article" date="2020" name="Antonie Van Leeuwenhoek">
        <title>Rhodopirellula heiligendammensis sp. nov., Rhodopirellula pilleata sp. nov., and Rhodopirellula solitaria sp. nov. isolated from natural or artificial marine surfaces in Northern Germany and California, USA, and emended description of the genus Rhodopirellula.</title>
        <authorList>
            <person name="Kallscheuer N."/>
            <person name="Wiegand S."/>
            <person name="Jogler M."/>
            <person name="Boedeker C."/>
            <person name="Peeters S.H."/>
            <person name="Rast P."/>
            <person name="Heuer A."/>
            <person name="Jetten M.S.M."/>
            <person name="Rohde M."/>
            <person name="Jogler C."/>
        </authorList>
    </citation>
    <scope>NUCLEOTIDE SEQUENCE [LARGE SCALE GENOMIC DNA]</scope>
    <source>
        <strain evidence="1 2">Poly21</strain>
    </source>
</reference>
<comment type="caution">
    <text evidence="1">The sequence shown here is derived from an EMBL/GenBank/DDBJ whole genome shotgun (WGS) entry which is preliminary data.</text>
</comment>
<organism evidence="1 2">
    <name type="scientific">Allorhodopirellula heiligendammensis</name>
    <dbReference type="NCBI Taxonomy" id="2714739"/>
    <lineage>
        <taxon>Bacteria</taxon>
        <taxon>Pseudomonadati</taxon>
        <taxon>Planctomycetota</taxon>
        <taxon>Planctomycetia</taxon>
        <taxon>Pirellulales</taxon>
        <taxon>Pirellulaceae</taxon>
        <taxon>Allorhodopirellula</taxon>
    </lineage>
</organism>
<evidence type="ECO:0000313" key="2">
    <source>
        <dbReference type="Proteomes" id="UP000319908"/>
    </source>
</evidence>
<name>A0A5C6C484_9BACT</name>
<proteinExistence type="predicted"/>
<gene>
    <name evidence="1" type="ORF">Poly21_15150</name>
</gene>
<evidence type="ECO:0000313" key="1">
    <source>
        <dbReference type="EMBL" id="TWU19343.1"/>
    </source>
</evidence>
<accession>A0A5C6C484</accession>
<sequence>MLACLQFLRGLAKIFVNATAFSKKDVAESEEARTVTRKCVNDCFCLHGRCGTSKPAEVIIQVCVDEPWPVAFKHVVFEKSQ</sequence>
<dbReference type="AlphaFoldDB" id="A0A5C6C484"/>